<organism evidence="1">
    <name type="scientific">marine sediment metagenome</name>
    <dbReference type="NCBI Taxonomy" id="412755"/>
    <lineage>
        <taxon>unclassified sequences</taxon>
        <taxon>metagenomes</taxon>
        <taxon>ecological metagenomes</taxon>
    </lineage>
</organism>
<reference evidence="1" key="1">
    <citation type="journal article" date="2015" name="Nature">
        <title>Complex archaea that bridge the gap between prokaryotes and eukaryotes.</title>
        <authorList>
            <person name="Spang A."/>
            <person name="Saw J.H."/>
            <person name="Jorgensen S.L."/>
            <person name="Zaremba-Niedzwiedzka K."/>
            <person name="Martijn J."/>
            <person name="Lind A.E."/>
            <person name="van Eijk R."/>
            <person name="Schleper C."/>
            <person name="Guy L."/>
            <person name="Ettema T.J."/>
        </authorList>
    </citation>
    <scope>NUCLEOTIDE SEQUENCE</scope>
</reference>
<gene>
    <name evidence="1" type="ORF">LCGC14_2784160</name>
</gene>
<dbReference type="EMBL" id="LAZR01051813">
    <property type="protein sequence ID" value="KKK84357.1"/>
    <property type="molecule type" value="Genomic_DNA"/>
</dbReference>
<comment type="caution">
    <text evidence="1">The sequence shown here is derived from an EMBL/GenBank/DDBJ whole genome shotgun (WGS) entry which is preliminary data.</text>
</comment>
<proteinExistence type="predicted"/>
<evidence type="ECO:0000313" key="1">
    <source>
        <dbReference type="EMBL" id="KKK84357.1"/>
    </source>
</evidence>
<dbReference type="AlphaFoldDB" id="A0A0F8YSH4"/>
<name>A0A0F8YSH4_9ZZZZ</name>
<accession>A0A0F8YSH4</accession>
<protein>
    <submittedName>
        <fullName evidence="1">Uncharacterized protein</fullName>
    </submittedName>
</protein>
<sequence>MTYTVCSLCDKKIPYGDRRYVVTRMEGSEQTEHREYCSKCFWLMGMNE</sequence>